<reference evidence="3 4" key="1">
    <citation type="journal article" date="2018" name="Environ. Microbiol.">
        <title>Novel energy conservation strategies and behaviour of Pelotomaculum schinkii driving syntrophic propionate catabolism.</title>
        <authorList>
            <person name="Hidalgo-Ahumada C.A.P."/>
            <person name="Nobu M.K."/>
            <person name="Narihiro T."/>
            <person name="Tamaki H."/>
            <person name="Liu W.T."/>
            <person name="Kamagata Y."/>
            <person name="Stams A.J.M."/>
            <person name="Imachi H."/>
            <person name="Sousa D.Z."/>
        </authorList>
    </citation>
    <scope>NUCLEOTIDE SEQUENCE [LARGE SCALE GENOMIC DNA]</scope>
    <source>
        <strain evidence="3 4">HH</strain>
    </source>
</reference>
<comment type="caution">
    <text evidence="3">The sequence shown here is derived from an EMBL/GenBank/DDBJ whole genome shotgun (WGS) entry which is preliminary data.</text>
</comment>
<gene>
    <name evidence="3" type="primary">porC_1</name>
    <name evidence="3" type="ORF">Psch_00228</name>
</gene>
<feature type="domain" description="Pyruvate/ketoisovalerate oxidoreductase catalytic" evidence="2">
    <location>
        <begin position="11"/>
        <end position="175"/>
    </location>
</feature>
<evidence type="ECO:0000259" key="2">
    <source>
        <dbReference type="Pfam" id="PF01558"/>
    </source>
</evidence>
<organism evidence="3 4">
    <name type="scientific">Pelotomaculum schinkii</name>
    <dbReference type="NCBI Taxonomy" id="78350"/>
    <lineage>
        <taxon>Bacteria</taxon>
        <taxon>Bacillati</taxon>
        <taxon>Bacillota</taxon>
        <taxon>Clostridia</taxon>
        <taxon>Eubacteriales</taxon>
        <taxon>Desulfotomaculaceae</taxon>
        <taxon>Pelotomaculum</taxon>
    </lineage>
</organism>
<keyword evidence="3" id="KW-0670">Pyruvate</keyword>
<dbReference type="NCBIfam" id="TIGR02175">
    <property type="entry name" value="PorC_KorC"/>
    <property type="match status" value="1"/>
</dbReference>
<dbReference type="InterPro" id="IPR052554">
    <property type="entry name" value="2-oxoglutarate_synth_KorC"/>
</dbReference>
<keyword evidence="4" id="KW-1185">Reference proteome</keyword>
<dbReference type="PANTHER" id="PTHR42730:SF1">
    <property type="entry name" value="2-OXOGLUTARATE SYNTHASE SUBUNIT KORC"/>
    <property type="match status" value="1"/>
</dbReference>
<protein>
    <submittedName>
        <fullName evidence="3">Pyruvate synthase subunit PorC</fullName>
        <ecNumber evidence="3">1.2.7.1</ecNumber>
    </submittedName>
</protein>
<name>A0A4Y7RCZ3_9FIRM</name>
<proteinExistence type="predicted"/>
<evidence type="ECO:0000313" key="4">
    <source>
        <dbReference type="Proteomes" id="UP000298324"/>
    </source>
</evidence>
<dbReference type="GO" id="GO:0019164">
    <property type="term" value="F:pyruvate synthase activity"/>
    <property type="evidence" value="ECO:0007669"/>
    <property type="project" value="UniProtKB-EC"/>
</dbReference>
<dbReference type="AlphaFoldDB" id="A0A4Y7RCZ3"/>
<dbReference type="SUPFAM" id="SSF53323">
    <property type="entry name" value="Pyruvate-ferredoxin oxidoreductase, PFOR, domain III"/>
    <property type="match status" value="1"/>
</dbReference>
<dbReference type="InterPro" id="IPR002869">
    <property type="entry name" value="Pyrv_flavodox_OxRed_cen"/>
</dbReference>
<dbReference type="InterPro" id="IPR011894">
    <property type="entry name" value="PorC_KorC"/>
</dbReference>
<accession>A0A4Y7RCZ3</accession>
<dbReference type="Gene3D" id="3.40.920.10">
    <property type="entry name" value="Pyruvate-ferredoxin oxidoreductase, PFOR, domain III"/>
    <property type="match status" value="1"/>
</dbReference>
<dbReference type="EC" id="1.2.7.1" evidence="3"/>
<sequence>MLEEIYIAGFGGQGALSTGQLLAQAGLLEGKCVSYVPVYGVEKRGGVANCGVTISDREISSPIVTEPTVLVVMNNSSLARYQESVVPGGMIIINSSLVESPVTRSDVKVVSIRANEEAEALGNVKVANNVILGALLELTGVASIKGVEQSLKEVFPKRHHHMIPANVKALERGAELVRTHKFSRTD</sequence>
<keyword evidence="1 3" id="KW-0560">Oxidoreductase</keyword>
<evidence type="ECO:0000256" key="1">
    <source>
        <dbReference type="ARBA" id="ARBA00023002"/>
    </source>
</evidence>
<dbReference type="Proteomes" id="UP000298324">
    <property type="component" value="Unassembled WGS sequence"/>
</dbReference>
<dbReference type="RefSeq" id="WP_190238867.1">
    <property type="nucleotide sequence ID" value="NZ_QFGA01000001.1"/>
</dbReference>
<dbReference type="PANTHER" id="PTHR42730">
    <property type="entry name" value="2-OXOGLUTARATE SYNTHASE SUBUNIT KORC"/>
    <property type="match status" value="1"/>
</dbReference>
<dbReference type="Pfam" id="PF01558">
    <property type="entry name" value="POR"/>
    <property type="match status" value="1"/>
</dbReference>
<evidence type="ECO:0000313" key="3">
    <source>
        <dbReference type="EMBL" id="TEB06696.1"/>
    </source>
</evidence>
<dbReference type="EMBL" id="QFGA01000001">
    <property type="protein sequence ID" value="TEB06696.1"/>
    <property type="molecule type" value="Genomic_DNA"/>
</dbReference>
<dbReference type="InterPro" id="IPR019752">
    <property type="entry name" value="Pyrv/ketoisovalerate_OxRed_cat"/>
</dbReference>